<keyword evidence="7" id="KW-1185">Reference proteome</keyword>
<evidence type="ECO:0000313" key="7">
    <source>
        <dbReference type="Proteomes" id="UP001291926"/>
    </source>
</evidence>
<protein>
    <recommendedName>
        <fullName evidence="8">BTB domain-containing protein</fullName>
    </recommendedName>
</protein>
<organism evidence="6 7">
    <name type="scientific">Penstemon davidsonii</name>
    <dbReference type="NCBI Taxonomy" id="160366"/>
    <lineage>
        <taxon>Eukaryota</taxon>
        <taxon>Viridiplantae</taxon>
        <taxon>Streptophyta</taxon>
        <taxon>Embryophyta</taxon>
        <taxon>Tracheophyta</taxon>
        <taxon>Spermatophyta</taxon>
        <taxon>Magnoliopsida</taxon>
        <taxon>eudicotyledons</taxon>
        <taxon>Gunneridae</taxon>
        <taxon>Pentapetalae</taxon>
        <taxon>asterids</taxon>
        <taxon>lamiids</taxon>
        <taxon>Lamiales</taxon>
        <taxon>Plantaginaceae</taxon>
        <taxon>Cheloneae</taxon>
        <taxon>Penstemon</taxon>
    </lineage>
</organism>
<evidence type="ECO:0008006" key="8">
    <source>
        <dbReference type="Google" id="ProtNLM"/>
    </source>
</evidence>
<evidence type="ECO:0000256" key="2">
    <source>
        <dbReference type="ARBA" id="ARBA00010846"/>
    </source>
</evidence>
<dbReference type="InterPro" id="IPR045005">
    <property type="entry name" value="BPM1-6"/>
</dbReference>
<comment type="pathway">
    <text evidence="1">Protein modification; protein ubiquitination.</text>
</comment>
<gene>
    <name evidence="6" type="ORF">RD792_002027</name>
</gene>
<accession>A0ABR0DR07</accession>
<evidence type="ECO:0000313" key="6">
    <source>
        <dbReference type="EMBL" id="KAK4491291.1"/>
    </source>
</evidence>
<feature type="chain" id="PRO_5045908661" description="BTB domain-containing protein" evidence="3">
    <location>
        <begin position="24"/>
        <end position="150"/>
    </location>
</feature>
<feature type="signal peptide" evidence="3">
    <location>
        <begin position="1"/>
        <end position="23"/>
    </location>
</feature>
<evidence type="ECO:0000259" key="5">
    <source>
        <dbReference type="Pfam" id="PF24570"/>
    </source>
</evidence>
<proteinExistence type="inferred from homology"/>
<dbReference type="Gene3D" id="1.25.40.420">
    <property type="match status" value="1"/>
</dbReference>
<dbReference type="SUPFAM" id="SSF54695">
    <property type="entry name" value="POZ domain"/>
    <property type="match status" value="1"/>
</dbReference>
<dbReference type="PANTHER" id="PTHR26379:SF187">
    <property type="entry name" value="OS07G0655300 PROTEIN"/>
    <property type="match status" value="1"/>
</dbReference>
<comment type="similarity">
    <text evidence="2">Belongs to the Tdpoz family.</text>
</comment>
<dbReference type="Pfam" id="PF24570">
    <property type="entry name" value="BACK_BPM_SPOP"/>
    <property type="match status" value="1"/>
</dbReference>
<name>A0ABR0DR07_9LAMI</name>
<evidence type="ECO:0000256" key="1">
    <source>
        <dbReference type="ARBA" id="ARBA00004906"/>
    </source>
</evidence>
<dbReference type="Gene3D" id="3.30.710.10">
    <property type="entry name" value="Potassium Channel Kv1.1, Chain A"/>
    <property type="match status" value="1"/>
</dbReference>
<dbReference type="InterPro" id="IPR000210">
    <property type="entry name" value="BTB/POZ_dom"/>
</dbReference>
<dbReference type="InterPro" id="IPR056423">
    <property type="entry name" value="BACK_BPM_SPOP"/>
</dbReference>
<comment type="caution">
    <text evidence="6">The sequence shown here is derived from an EMBL/GenBank/DDBJ whole genome shotgun (WGS) entry which is preliminary data.</text>
</comment>
<sequence>MKILWCVIVWVGNLQALLRFIYCDVIPDLDSRRVDTMMTHNLLAAADRYGIKTLRSLCESKLCENIAIDTVTSTLALAEQYGCFQLKSMCLEFIRLPQNLEVVLQTDGFKNLKECCPALMDELLKSIAPVFLMYREIEGDADRKRVKLTK</sequence>
<dbReference type="InterPro" id="IPR011333">
    <property type="entry name" value="SKP1/BTB/POZ_sf"/>
</dbReference>
<dbReference type="EMBL" id="JAYDYQ010001087">
    <property type="protein sequence ID" value="KAK4491291.1"/>
    <property type="molecule type" value="Genomic_DNA"/>
</dbReference>
<reference evidence="6 7" key="1">
    <citation type="journal article" date="2023" name="bioRxiv">
        <title>Genome report: Whole genome sequence and annotation of Penstemon davidsonii.</title>
        <authorList>
            <person name="Ostevik K.L."/>
            <person name="Alabady M."/>
            <person name="Zhang M."/>
            <person name="Rausher M.D."/>
        </authorList>
    </citation>
    <scope>NUCLEOTIDE SEQUENCE [LARGE SCALE GENOMIC DNA]</scope>
    <source>
        <strain evidence="6">DNT005</strain>
        <tissue evidence="6">Whole leaf</tissue>
    </source>
</reference>
<evidence type="ECO:0000256" key="3">
    <source>
        <dbReference type="SAM" id="SignalP"/>
    </source>
</evidence>
<feature type="domain" description="BTB" evidence="4">
    <location>
        <begin position="13"/>
        <end position="65"/>
    </location>
</feature>
<dbReference type="PANTHER" id="PTHR26379">
    <property type="entry name" value="BTB/POZ AND MATH DOMAIN-CONTAINING PROTEIN 1"/>
    <property type="match status" value="1"/>
</dbReference>
<dbReference type="Proteomes" id="UP001291926">
    <property type="component" value="Unassembled WGS sequence"/>
</dbReference>
<dbReference type="Pfam" id="PF00651">
    <property type="entry name" value="BTB"/>
    <property type="match status" value="1"/>
</dbReference>
<evidence type="ECO:0000259" key="4">
    <source>
        <dbReference type="Pfam" id="PF00651"/>
    </source>
</evidence>
<keyword evidence="3" id="KW-0732">Signal</keyword>
<feature type="domain" description="BPM/SPOP BACK" evidence="5">
    <location>
        <begin position="70"/>
        <end position="124"/>
    </location>
</feature>